<dbReference type="Gene3D" id="3.80.10.10">
    <property type="entry name" value="Ribonuclease Inhibitor"/>
    <property type="match status" value="1"/>
</dbReference>
<feature type="domain" description="F-box" evidence="1">
    <location>
        <begin position="20"/>
        <end position="58"/>
    </location>
</feature>
<evidence type="ECO:0008006" key="5">
    <source>
        <dbReference type="Google" id="ProtNLM"/>
    </source>
</evidence>
<dbReference type="InterPro" id="IPR036047">
    <property type="entry name" value="F-box-like_dom_sf"/>
</dbReference>
<dbReference type="InterPro" id="IPR053772">
    <property type="entry name" value="At1g61320/At1g61330-like"/>
</dbReference>
<dbReference type="InterPro" id="IPR053781">
    <property type="entry name" value="F-box_AtFBL13-like"/>
</dbReference>
<evidence type="ECO:0000259" key="1">
    <source>
        <dbReference type="Pfam" id="PF00646"/>
    </source>
</evidence>
<dbReference type="SUPFAM" id="SSF52047">
    <property type="entry name" value="RNI-like"/>
    <property type="match status" value="1"/>
</dbReference>
<name>A0AAW1WN59_RUBAR</name>
<dbReference type="CDD" id="cd22160">
    <property type="entry name" value="F-box_AtFBL13-like"/>
    <property type="match status" value="1"/>
</dbReference>
<dbReference type="EMBL" id="JBEDUW010000006">
    <property type="protein sequence ID" value="KAK9925049.1"/>
    <property type="molecule type" value="Genomic_DNA"/>
</dbReference>
<comment type="caution">
    <text evidence="3">The sequence shown here is derived from an EMBL/GenBank/DDBJ whole genome shotgun (WGS) entry which is preliminary data.</text>
</comment>
<dbReference type="InterPro" id="IPR055357">
    <property type="entry name" value="LRR_At1g61320_AtMIF1"/>
</dbReference>
<gene>
    <name evidence="3" type="ORF">M0R45_033390</name>
</gene>
<protein>
    <recommendedName>
        <fullName evidence="5">F-box domain-containing protein</fullName>
    </recommendedName>
</protein>
<dbReference type="Pfam" id="PF23622">
    <property type="entry name" value="LRR_At1g61320_AtMIF1"/>
    <property type="match status" value="1"/>
</dbReference>
<dbReference type="PANTHER" id="PTHR34145:SF28">
    <property type="entry name" value="F-BOX DOMAIN-CONTAINING PROTEIN"/>
    <property type="match status" value="1"/>
</dbReference>
<proteinExistence type="predicted"/>
<evidence type="ECO:0000313" key="3">
    <source>
        <dbReference type="EMBL" id="KAK9925049.1"/>
    </source>
</evidence>
<dbReference type="Pfam" id="PF00646">
    <property type="entry name" value="F-box"/>
    <property type="match status" value="1"/>
</dbReference>
<keyword evidence="4" id="KW-1185">Reference proteome</keyword>
<accession>A0AAW1WN59</accession>
<dbReference type="PANTHER" id="PTHR34145">
    <property type="entry name" value="OS02G0105600 PROTEIN"/>
    <property type="match status" value="1"/>
</dbReference>
<dbReference type="Gene3D" id="1.20.1280.50">
    <property type="match status" value="1"/>
</dbReference>
<organism evidence="3 4">
    <name type="scientific">Rubus argutus</name>
    <name type="common">Southern blackberry</name>
    <dbReference type="NCBI Taxonomy" id="59490"/>
    <lineage>
        <taxon>Eukaryota</taxon>
        <taxon>Viridiplantae</taxon>
        <taxon>Streptophyta</taxon>
        <taxon>Embryophyta</taxon>
        <taxon>Tracheophyta</taxon>
        <taxon>Spermatophyta</taxon>
        <taxon>Magnoliopsida</taxon>
        <taxon>eudicotyledons</taxon>
        <taxon>Gunneridae</taxon>
        <taxon>Pentapetalae</taxon>
        <taxon>rosids</taxon>
        <taxon>fabids</taxon>
        <taxon>Rosales</taxon>
        <taxon>Rosaceae</taxon>
        <taxon>Rosoideae</taxon>
        <taxon>Rosoideae incertae sedis</taxon>
        <taxon>Rubus</taxon>
    </lineage>
</organism>
<dbReference type="Proteomes" id="UP001457282">
    <property type="component" value="Unassembled WGS sequence"/>
</dbReference>
<dbReference type="InterPro" id="IPR032675">
    <property type="entry name" value="LRR_dom_sf"/>
</dbReference>
<dbReference type="AlphaFoldDB" id="A0AAW1WN59"/>
<dbReference type="SUPFAM" id="SSF81383">
    <property type="entry name" value="F-box domain"/>
    <property type="match status" value="1"/>
</dbReference>
<evidence type="ECO:0000259" key="2">
    <source>
        <dbReference type="Pfam" id="PF23622"/>
    </source>
</evidence>
<dbReference type="InterPro" id="IPR001810">
    <property type="entry name" value="F-box_dom"/>
</dbReference>
<feature type="domain" description="At1g61320/AtMIF1 LRR" evidence="2">
    <location>
        <begin position="113"/>
        <end position="450"/>
    </location>
</feature>
<evidence type="ECO:0000313" key="4">
    <source>
        <dbReference type="Proteomes" id="UP001457282"/>
    </source>
</evidence>
<sequence length="504" mass="57506">MDRSGIIAMVDGENKNWINTLPNCILSHILSFLTIKDAVDTCMLSHQWRHLWNHPILTRPNLEFDIPNIFGGKYDQLFEQHEEYIYNPLIYQFERQCFVRRVDEFLLLFHGNKVDSFKVAFFLGAESTAILDKWVHFAITKGAQALDLQLSCHRIDTLETESVYVFPHWILSDLKSSTLKHLSLQRCVLKPPTDYFDRFIQLTTLCLYKVNVDPVFLAHLFSSCSPLESLTLRCCRVGSYLVIGPSLGLKDLKVLECIDLEKVEIDAVNLSSLEYSGNHLEISCMRTPQLVRYFYSGMSEGALPYVLTQLASCLGLETLHLQIWDNLGDIPQTVSTFRNLKQVNLDLFVPNFDLGSVVNILKAAPLLEEFVVTVQPASYQGDVRSVSGFSHGHLRKFKMQGFQGKWIEIELAICILKIATKLEVLVIDPYGKSYNGGGSWTEINCCSYMEGYEKEVVDEDEENIVLCGVEDAVDLNYLYWKQRGSVVVRQRLKEVMTDAEVVIL</sequence>
<reference evidence="3 4" key="1">
    <citation type="journal article" date="2023" name="G3 (Bethesda)">
        <title>A chromosome-length genome assembly and annotation of blackberry (Rubus argutus, cv. 'Hillquist').</title>
        <authorList>
            <person name="Bruna T."/>
            <person name="Aryal R."/>
            <person name="Dudchenko O."/>
            <person name="Sargent D.J."/>
            <person name="Mead D."/>
            <person name="Buti M."/>
            <person name="Cavallini A."/>
            <person name="Hytonen T."/>
            <person name="Andres J."/>
            <person name="Pham M."/>
            <person name="Weisz D."/>
            <person name="Mascagni F."/>
            <person name="Usai G."/>
            <person name="Natali L."/>
            <person name="Bassil N."/>
            <person name="Fernandez G.E."/>
            <person name="Lomsadze A."/>
            <person name="Armour M."/>
            <person name="Olukolu B."/>
            <person name="Poorten T."/>
            <person name="Britton C."/>
            <person name="Davik J."/>
            <person name="Ashrafi H."/>
            <person name="Aiden E.L."/>
            <person name="Borodovsky M."/>
            <person name="Worthington M."/>
        </authorList>
    </citation>
    <scope>NUCLEOTIDE SEQUENCE [LARGE SCALE GENOMIC DNA]</scope>
    <source>
        <strain evidence="3">PI 553951</strain>
    </source>
</reference>